<keyword evidence="1" id="KW-1133">Transmembrane helix</keyword>
<keyword evidence="1" id="KW-0472">Membrane</keyword>
<evidence type="ECO:0000256" key="1">
    <source>
        <dbReference type="SAM" id="Phobius"/>
    </source>
</evidence>
<dbReference type="RefSeq" id="WP_166652734.1">
    <property type="nucleotide sequence ID" value="NZ_FXXP01000002.1"/>
</dbReference>
<reference evidence="3" key="1">
    <citation type="submission" date="2017-05" db="EMBL/GenBank/DDBJ databases">
        <authorList>
            <person name="Rodrigo-Torres L."/>
            <person name="Arahal R. D."/>
            <person name="Lucena T."/>
        </authorList>
    </citation>
    <scope>NUCLEOTIDE SEQUENCE [LARGE SCALE GENOMIC DNA]</scope>
    <source>
        <strain evidence="3">CECT 8649</strain>
    </source>
</reference>
<organism evidence="2 3">
    <name type="scientific">Pelagimonas phthalicica</name>
    <dbReference type="NCBI Taxonomy" id="1037362"/>
    <lineage>
        <taxon>Bacteria</taxon>
        <taxon>Pseudomonadati</taxon>
        <taxon>Pseudomonadota</taxon>
        <taxon>Alphaproteobacteria</taxon>
        <taxon>Rhodobacterales</taxon>
        <taxon>Roseobacteraceae</taxon>
        <taxon>Pelagimonas</taxon>
    </lineage>
</organism>
<proteinExistence type="predicted"/>
<protein>
    <recommendedName>
        <fullName evidence="4">Heme exporter protein D</fullName>
    </recommendedName>
</protein>
<gene>
    <name evidence="2" type="ORF">TRP8649_02225</name>
</gene>
<dbReference type="EMBL" id="FXXP01000002">
    <property type="protein sequence ID" value="SMX28112.1"/>
    <property type="molecule type" value="Genomic_DNA"/>
</dbReference>
<accession>A0A238JDS5</accession>
<keyword evidence="1" id="KW-0812">Transmembrane</keyword>
<evidence type="ECO:0008006" key="4">
    <source>
        <dbReference type="Google" id="ProtNLM"/>
    </source>
</evidence>
<keyword evidence="3" id="KW-1185">Reference proteome</keyword>
<name>A0A238JDS5_9RHOB</name>
<sequence>MTGLANYLNNVWPILACLAVLGVLTYGALTPYIRKERKRRLEEQQDD</sequence>
<dbReference type="AlphaFoldDB" id="A0A238JDS5"/>
<evidence type="ECO:0000313" key="3">
    <source>
        <dbReference type="Proteomes" id="UP000225972"/>
    </source>
</evidence>
<feature type="transmembrane region" description="Helical" evidence="1">
    <location>
        <begin position="12"/>
        <end position="33"/>
    </location>
</feature>
<dbReference type="Proteomes" id="UP000225972">
    <property type="component" value="Unassembled WGS sequence"/>
</dbReference>
<evidence type="ECO:0000313" key="2">
    <source>
        <dbReference type="EMBL" id="SMX28112.1"/>
    </source>
</evidence>